<dbReference type="Pfam" id="PF04307">
    <property type="entry name" value="YdjM"/>
    <property type="match status" value="1"/>
</dbReference>
<keyword evidence="1" id="KW-1133">Transmembrane helix</keyword>
<keyword evidence="1" id="KW-0812">Transmembrane</keyword>
<gene>
    <name evidence="2" type="ORF">B1B_01807</name>
</gene>
<accession>T1BTL6</accession>
<protein>
    <submittedName>
        <fullName evidence="2">Membrane-bound metal-dependent hydrolase</fullName>
    </submittedName>
</protein>
<evidence type="ECO:0000256" key="1">
    <source>
        <dbReference type="SAM" id="Phobius"/>
    </source>
</evidence>
<dbReference type="GO" id="GO:0016787">
    <property type="term" value="F:hydrolase activity"/>
    <property type="evidence" value="ECO:0007669"/>
    <property type="project" value="UniProtKB-KW"/>
</dbReference>
<reference evidence="2" key="2">
    <citation type="journal article" date="2014" name="ISME J.">
        <title>Microbial stratification in low pH oxic and suboxic macroscopic growths along an acid mine drainage.</title>
        <authorList>
            <person name="Mendez-Garcia C."/>
            <person name="Mesa V."/>
            <person name="Sprenger R.R."/>
            <person name="Richter M."/>
            <person name="Diez M.S."/>
            <person name="Solano J."/>
            <person name="Bargiela R."/>
            <person name="Golyshina O.V."/>
            <person name="Manteca A."/>
            <person name="Ramos J.L."/>
            <person name="Gallego J.R."/>
            <person name="Llorente I."/>
            <person name="Martins Dos Santos V.A."/>
            <person name="Jensen O.N."/>
            <person name="Pelaez A.I."/>
            <person name="Sanchez J."/>
            <person name="Ferrer M."/>
        </authorList>
    </citation>
    <scope>NUCLEOTIDE SEQUENCE</scope>
</reference>
<proteinExistence type="predicted"/>
<organism evidence="2">
    <name type="scientific">mine drainage metagenome</name>
    <dbReference type="NCBI Taxonomy" id="410659"/>
    <lineage>
        <taxon>unclassified sequences</taxon>
        <taxon>metagenomes</taxon>
        <taxon>ecological metagenomes</taxon>
    </lineage>
</organism>
<name>T1BTL6_9ZZZZ</name>
<reference evidence="2" key="1">
    <citation type="submission" date="2013-08" db="EMBL/GenBank/DDBJ databases">
        <authorList>
            <person name="Mendez C."/>
            <person name="Richter M."/>
            <person name="Ferrer M."/>
            <person name="Sanchez J."/>
        </authorList>
    </citation>
    <scope>NUCLEOTIDE SEQUENCE</scope>
</reference>
<dbReference type="InterPro" id="IPR007404">
    <property type="entry name" value="YdjM-like"/>
</dbReference>
<dbReference type="EMBL" id="AUZY01001094">
    <property type="protein sequence ID" value="EQD76271.1"/>
    <property type="molecule type" value="Genomic_DNA"/>
</dbReference>
<comment type="caution">
    <text evidence="2">The sequence shown here is derived from an EMBL/GenBank/DDBJ whole genome shotgun (WGS) entry which is preliminary data.</text>
</comment>
<keyword evidence="1" id="KW-0472">Membrane</keyword>
<dbReference type="AlphaFoldDB" id="T1BTL6"/>
<evidence type="ECO:0000313" key="2">
    <source>
        <dbReference type="EMBL" id="EQD76271.1"/>
    </source>
</evidence>
<keyword evidence="2" id="KW-0378">Hydrolase</keyword>
<sequence>MGPVNHRRTALALGAALSVVTAERAGGSFEWPMVAGLMAGSLMGARAPDLLEIPMLTHAGRISVIPHRTWTHWWVPWIAVSLLLSTLMQAAHFAFWLNAVIVGFVAASLLHLCMDLFSPTGIPLLVPTASMRAHLPGYQTGDASETVFALVVCLFFLSIAAFLWWNHGLWMAAWAHG</sequence>
<feature type="transmembrane region" description="Helical" evidence="1">
    <location>
        <begin position="147"/>
        <end position="165"/>
    </location>
</feature>
<feature type="transmembrane region" description="Helical" evidence="1">
    <location>
        <begin position="101"/>
        <end position="126"/>
    </location>
</feature>